<evidence type="ECO:0000313" key="6">
    <source>
        <dbReference type="Proteomes" id="UP001597120"/>
    </source>
</evidence>
<evidence type="ECO:0000256" key="2">
    <source>
        <dbReference type="ARBA" id="ARBA00022801"/>
    </source>
</evidence>
<reference evidence="6" key="1">
    <citation type="journal article" date="2019" name="Int. J. Syst. Evol. Microbiol.">
        <title>The Global Catalogue of Microorganisms (GCM) 10K type strain sequencing project: providing services to taxonomists for standard genome sequencing and annotation.</title>
        <authorList>
            <consortium name="The Broad Institute Genomics Platform"/>
            <consortium name="The Broad Institute Genome Sequencing Center for Infectious Disease"/>
            <person name="Wu L."/>
            <person name="Ma J."/>
        </authorList>
    </citation>
    <scope>NUCLEOTIDE SEQUENCE [LARGE SCALE GENOMIC DNA]</scope>
    <source>
        <strain evidence="6">CCUG 57263</strain>
    </source>
</reference>
<comment type="caution">
    <text evidence="5">The sequence shown here is derived from an EMBL/GenBank/DDBJ whole genome shotgun (WGS) entry which is preliminary data.</text>
</comment>
<accession>A0ABW3DB59</accession>
<dbReference type="EC" id="3.5.2.9" evidence="5"/>
<evidence type="ECO:0000259" key="4">
    <source>
        <dbReference type="SMART" id="SM00796"/>
    </source>
</evidence>
<dbReference type="SMART" id="SM00796">
    <property type="entry name" value="AHS1"/>
    <property type="match status" value="1"/>
</dbReference>
<gene>
    <name evidence="5" type="primary">pxpB</name>
    <name evidence="5" type="ORF">ACFQ03_16455</name>
</gene>
<dbReference type="InterPro" id="IPR003833">
    <property type="entry name" value="CT_C_D"/>
</dbReference>
<dbReference type="Gene3D" id="2.40.100.10">
    <property type="entry name" value="Cyclophilin-like"/>
    <property type="match status" value="1"/>
</dbReference>
<dbReference type="RefSeq" id="WP_379289487.1">
    <property type="nucleotide sequence ID" value="NZ_JBHTIU010000058.1"/>
</dbReference>
<dbReference type="SUPFAM" id="SSF160467">
    <property type="entry name" value="PH0987 N-terminal domain-like"/>
    <property type="match status" value="1"/>
</dbReference>
<dbReference type="EMBL" id="JBHTIU010000058">
    <property type="protein sequence ID" value="MFD0870747.1"/>
    <property type="molecule type" value="Genomic_DNA"/>
</dbReference>
<dbReference type="GO" id="GO:0017168">
    <property type="term" value="F:5-oxoprolinase (ATP-hydrolyzing) activity"/>
    <property type="evidence" value="ECO:0007669"/>
    <property type="project" value="UniProtKB-EC"/>
</dbReference>
<proteinExistence type="predicted"/>
<keyword evidence="2 5" id="KW-0378">Hydrolase</keyword>
<evidence type="ECO:0000256" key="3">
    <source>
        <dbReference type="ARBA" id="ARBA00022840"/>
    </source>
</evidence>
<name>A0ABW3DB59_9BACL</name>
<keyword evidence="1" id="KW-0547">Nucleotide-binding</keyword>
<dbReference type="InterPro" id="IPR010016">
    <property type="entry name" value="PxpB"/>
</dbReference>
<dbReference type="PANTHER" id="PTHR34698:SF2">
    <property type="entry name" value="5-OXOPROLINASE SUBUNIT B"/>
    <property type="match status" value="1"/>
</dbReference>
<dbReference type="Pfam" id="PF02682">
    <property type="entry name" value="CT_C_D"/>
    <property type="match status" value="1"/>
</dbReference>
<dbReference type="PANTHER" id="PTHR34698">
    <property type="entry name" value="5-OXOPROLINASE SUBUNIT B"/>
    <property type="match status" value="1"/>
</dbReference>
<evidence type="ECO:0000256" key="1">
    <source>
        <dbReference type="ARBA" id="ARBA00022741"/>
    </source>
</evidence>
<organism evidence="5 6">
    <name type="scientific">Paenibacillus residui</name>
    <dbReference type="NCBI Taxonomy" id="629724"/>
    <lineage>
        <taxon>Bacteria</taxon>
        <taxon>Bacillati</taxon>
        <taxon>Bacillota</taxon>
        <taxon>Bacilli</taxon>
        <taxon>Bacillales</taxon>
        <taxon>Paenibacillaceae</taxon>
        <taxon>Paenibacillus</taxon>
    </lineage>
</organism>
<sequence length="255" mass="28025">MTPELFPPPYPRIFPLGESAVLVELGDRIDPDIHHQVLSLAAELEARSFPGLIEVVPAFNTLAVYYDPYTVSCPEQAVQSAGQNVLSPYLAVCEWVREAAARTESHQAEPLVHRRVVTIPVCYGEEYGPDLEYVAILNGLTTEDVIAIHSGRDYRVYMIGFAPGFPYLGGMSERIAAPRLSAPRPVIPAGSVGIAGTQTGIYPLPTPGGWRLIGRSPLALFNPEESPPTRLQAGDTVRFQPITASEYKQWERRRS</sequence>
<dbReference type="Proteomes" id="UP001597120">
    <property type="component" value="Unassembled WGS sequence"/>
</dbReference>
<feature type="domain" description="Carboxyltransferase" evidence="4">
    <location>
        <begin position="11"/>
        <end position="231"/>
    </location>
</feature>
<keyword evidence="6" id="KW-1185">Reference proteome</keyword>
<dbReference type="NCBIfam" id="TIGR00370">
    <property type="entry name" value="5-oxoprolinase subunit PxpB"/>
    <property type="match status" value="1"/>
</dbReference>
<protein>
    <submittedName>
        <fullName evidence="5">5-oxoprolinase subunit PxpB</fullName>
        <ecNumber evidence="5">3.5.2.9</ecNumber>
    </submittedName>
</protein>
<dbReference type="SUPFAM" id="SSF50891">
    <property type="entry name" value="Cyclophilin-like"/>
    <property type="match status" value="1"/>
</dbReference>
<dbReference type="InterPro" id="IPR029000">
    <property type="entry name" value="Cyclophilin-like_dom_sf"/>
</dbReference>
<dbReference type="Gene3D" id="3.30.1360.40">
    <property type="match status" value="1"/>
</dbReference>
<keyword evidence="3" id="KW-0067">ATP-binding</keyword>
<evidence type="ECO:0000313" key="5">
    <source>
        <dbReference type="EMBL" id="MFD0870747.1"/>
    </source>
</evidence>